<feature type="binding site" evidence="10">
    <location>
        <position position="154"/>
    </location>
    <ligand>
        <name>[4Fe-4S] cluster</name>
        <dbReference type="ChEBI" id="CHEBI:49883"/>
        <label>3</label>
    </ligand>
</feature>
<feature type="binding site" evidence="10">
    <location>
        <position position="176"/>
    </location>
    <ligand>
        <name>[4Fe-4S] cluster</name>
        <dbReference type="ChEBI" id="CHEBI:49883"/>
        <label>3</label>
    </ligand>
</feature>
<feature type="binding site" evidence="10">
    <location>
        <position position="76"/>
    </location>
    <ligand>
        <name>[4Fe-4S] cluster</name>
        <dbReference type="ChEBI" id="CHEBI:49883"/>
        <label>1</label>
    </ligand>
</feature>
<comment type="caution">
    <text evidence="14">The sequence shown here is derived from an EMBL/GenBank/DDBJ whole genome shotgun (WGS) entry which is preliminary data.</text>
</comment>
<protein>
    <recommendedName>
        <fullName evidence="10">Ion-translocating oxidoreductase complex subunit B</fullName>
        <ecNumber evidence="10">7.-.-.-</ecNumber>
    </recommendedName>
    <alternativeName>
        <fullName evidence="10">Rnf electron transport complex subunit B</fullName>
    </alternativeName>
</protein>
<keyword evidence="4 10" id="KW-0677">Repeat</keyword>
<dbReference type="Gene3D" id="1.10.15.40">
    <property type="entry name" value="Electron transport complex subunit B, putative Fe-S cluster"/>
    <property type="match status" value="1"/>
</dbReference>
<feature type="domain" description="4Fe-4S ferredoxin-type" evidence="12">
    <location>
        <begin position="207"/>
        <end position="237"/>
    </location>
</feature>
<keyword evidence="2 10" id="KW-0004">4Fe-4S</keyword>
<feature type="binding site" evidence="10">
    <location>
        <position position="59"/>
    </location>
    <ligand>
        <name>[4Fe-4S] cluster</name>
        <dbReference type="ChEBI" id="CHEBI:49883"/>
        <label>1</label>
    </ligand>
</feature>
<evidence type="ECO:0000256" key="10">
    <source>
        <dbReference type="HAMAP-Rule" id="MF_00463"/>
    </source>
</evidence>
<feature type="binding site" evidence="10">
    <location>
        <position position="140"/>
    </location>
    <ligand>
        <name>[4Fe-4S] cluster</name>
        <dbReference type="ChEBI" id="CHEBI:49883"/>
        <label>2</label>
    </ligand>
</feature>
<keyword evidence="11" id="KW-0812">Transmembrane</keyword>
<comment type="function">
    <text evidence="10">Part of a membrane-bound complex that couples electron transfer with translocation of ions across the membrane.</text>
</comment>
<feature type="domain" description="4Fe-4S ferredoxin-type" evidence="12">
    <location>
        <begin position="164"/>
        <end position="193"/>
    </location>
</feature>
<dbReference type="InterPro" id="IPR017896">
    <property type="entry name" value="4Fe4S_Fe-S-bd"/>
</dbReference>
<evidence type="ECO:0000256" key="11">
    <source>
        <dbReference type="SAM" id="Phobius"/>
    </source>
</evidence>
<dbReference type="InterPro" id="IPR007202">
    <property type="entry name" value="4Fe-4S_dom"/>
</dbReference>
<comment type="caution">
    <text evidence="10">Lacks conserved residue(s) required for the propagation of feature annotation.</text>
</comment>
<keyword evidence="6 10" id="KW-0249">Electron transport</keyword>
<dbReference type="EMBL" id="JAOQJX010000003">
    <property type="protein sequence ID" value="MCU6746631.1"/>
    <property type="molecule type" value="Genomic_DNA"/>
</dbReference>
<dbReference type="NCBIfam" id="NF005503">
    <property type="entry name" value="PRK07118.1-2"/>
    <property type="match status" value="1"/>
</dbReference>
<organism evidence="14 15">
    <name type="scientific">Faecalicatena acetigenes</name>
    <dbReference type="NCBI Taxonomy" id="2981790"/>
    <lineage>
        <taxon>Bacteria</taxon>
        <taxon>Bacillati</taxon>
        <taxon>Bacillota</taxon>
        <taxon>Clostridia</taxon>
        <taxon>Lachnospirales</taxon>
        <taxon>Lachnospiraceae</taxon>
        <taxon>Faecalicatena</taxon>
    </lineage>
</organism>
<dbReference type="SUPFAM" id="SSF54862">
    <property type="entry name" value="4Fe-4S ferredoxins"/>
    <property type="match status" value="1"/>
</dbReference>
<evidence type="ECO:0000259" key="12">
    <source>
        <dbReference type="PROSITE" id="PS51379"/>
    </source>
</evidence>
<keyword evidence="15" id="KW-1185">Reference proteome</keyword>
<feature type="domain" description="4Fe-4S" evidence="13">
    <location>
        <begin position="34"/>
        <end position="93"/>
    </location>
</feature>
<feature type="binding site" evidence="10">
    <location>
        <position position="144"/>
    </location>
    <ligand>
        <name>[4Fe-4S] cluster</name>
        <dbReference type="ChEBI" id="CHEBI:49883"/>
        <label>2</label>
    </ligand>
</feature>
<keyword evidence="3 10" id="KW-0479">Metal-binding</keyword>
<keyword evidence="10" id="KW-1003">Cell membrane</keyword>
<evidence type="ECO:0000256" key="7">
    <source>
        <dbReference type="ARBA" id="ARBA00023004"/>
    </source>
</evidence>
<feature type="binding site" evidence="10">
    <location>
        <position position="150"/>
    </location>
    <ligand>
        <name>[4Fe-4S] cluster</name>
        <dbReference type="ChEBI" id="CHEBI:49883"/>
        <label>2</label>
    </ligand>
</feature>
<feature type="binding site" evidence="10">
    <location>
        <position position="179"/>
    </location>
    <ligand>
        <name>[4Fe-4S] cluster</name>
        <dbReference type="ChEBI" id="CHEBI:49883"/>
        <label>3</label>
    </ligand>
</feature>
<dbReference type="Pfam" id="PF13237">
    <property type="entry name" value="Fer4_10"/>
    <property type="match status" value="1"/>
</dbReference>
<comment type="subcellular location">
    <subcellularLocation>
        <location evidence="10">Cell membrane</location>
    </subcellularLocation>
</comment>
<feature type="binding site" evidence="10">
    <location>
        <position position="173"/>
    </location>
    <ligand>
        <name>[4Fe-4S] cluster</name>
        <dbReference type="ChEBI" id="CHEBI:49883"/>
        <label>3</label>
    </ligand>
</feature>
<dbReference type="PROSITE" id="PS51379">
    <property type="entry name" value="4FE4S_FER_2"/>
    <property type="match status" value="4"/>
</dbReference>
<evidence type="ECO:0000256" key="8">
    <source>
        <dbReference type="ARBA" id="ARBA00023014"/>
    </source>
</evidence>
<dbReference type="Pfam" id="PF12838">
    <property type="entry name" value="Fer4_7"/>
    <property type="match status" value="1"/>
</dbReference>
<evidence type="ECO:0000256" key="5">
    <source>
        <dbReference type="ARBA" id="ARBA00022967"/>
    </source>
</evidence>
<dbReference type="EC" id="7.-.-.-" evidence="10"/>
<keyword evidence="5 10" id="KW-1278">Translocase</keyword>
<feature type="region of interest" description="Hydrophobic" evidence="10">
    <location>
        <begin position="1"/>
        <end position="28"/>
    </location>
</feature>
<feature type="domain" description="4Fe-4S ferredoxin-type" evidence="12">
    <location>
        <begin position="129"/>
        <end position="163"/>
    </location>
</feature>
<dbReference type="HAMAP" id="MF_00463">
    <property type="entry name" value="RsxB_RnfB"/>
    <property type="match status" value="1"/>
</dbReference>
<dbReference type="Proteomes" id="UP001652394">
    <property type="component" value="Unassembled WGS sequence"/>
</dbReference>
<keyword evidence="1 10" id="KW-0813">Transport</keyword>
<dbReference type="PANTHER" id="PTHR43560">
    <property type="entry name" value="ION-TRANSLOCATING OXIDOREDUCTASE COMPLEX SUBUNIT B"/>
    <property type="match status" value="1"/>
</dbReference>
<dbReference type="InterPro" id="IPR050395">
    <property type="entry name" value="4Fe4S_Ferredoxin_RnfB"/>
</dbReference>
<dbReference type="RefSeq" id="WP_059069604.1">
    <property type="nucleotide sequence ID" value="NZ_JAOQJX010000003.1"/>
</dbReference>
<accession>A0ABT2T9I1</accession>
<comment type="cofactor">
    <cofactor evidence="10">
        <name>[4Fe-4S] cluster</name>
        <dbReference type="ChEBI" id="CHEBI:49883"/>
    </cofactor>
    <text evidence="10">Binds 3 [4Fe-4S] clusters.</text>
</comment>
<evidence type="ECO:0000313" key="14">
    <source>
        <dbReference type="EMBL" id="MCU6746631.1"/>
    </source>
</evidence>
<dbReference type="Pfam" id="PF04060">
    <property type="entry name" value="FeS"/>
    <property type="match status" value="1"/>
</dbReference>
<gene>
    <name evidence="10" type="primary">rnfB</name>
    <name evidence="14" type="ORF">OCV51_02990</name>
</gene>
<proteinExistence type="inferred from homology"/>
<dbReference type="InterPro" id="IPR010207">
    <property type="entry name" value="Elect_transpt_cplx_RnfB/RsxB"/>
</dbReference>
<dbReference type="InterPro" id="IPR017900">
    <property type="entry name" value="4Fe4S_Fe_S_CS"/>
</dbReference>
<keyword evidence="9 10" id="KW-0472">Membrane</keyword>
<feature type="binding site" evidence="10">
    <location>
        <position position="51"/>
    </location>
    <ligand>
        <name>[4Fe-4S] cluster</name>
        <dbReference type="ChEBI" id="CHEBI:49883"/>
        <label>1</label>
    </ligand>
</feature>
<feature type="binding site" evidence="10">
    <location>
        <position position="183"/>
    </location>
    <ligand>
        <name>[4Fe-4S] cluster</name>
        <dbReference type="ChEBI" id="CHEBI:49883"/>
        <label>2</label>
    </ligand>
</feature>
<evidence type="ECO:0000259" key="13">
    <source>
        <dbReference type="PROSITE" id="PS51656"/>
    </source>
</evidence>
<keyword evidence="8 10" id="KW-0411">Iron-sulfur</keyword>
<dbReference type="CDD" id="cd10549">
    <property type="entry name" value="MtMvhB_like"/>
    <property type="match status" value="1"/>
</dbReference>
<dbReference type="PROSITE" id="PS51656">
    <property type="entry name" value="4FE4S"/>
    <property type="match status" value="1"/>
</dbReference>
<dbReference type="Gene3D" id="3.30.70.20">
    <property type="match status" value="2"/>
</dbReference>
<comment type="subunit">
    <text evidence="10">The complex is composed of six subunits: RnfA, RnfB, RnfC, RnfD, RnfE and RnfG.</text>
</comment>
<evidence type="ECO:0000256" key="4">
    <source>
        <dbReference type="ARBA" id="ARBA00022737"/>
    </source>
</evidence>
<keyword evidence="11" id="KW-1133">Transmembrane helix</keyword>
<evidence type="ECO:0000256" key="9">
    <source>
        <dbReference type="ARBA" id="ARBA00023136"/>
    </source>
</evidence>
<feature type="transmembrane region" description="Helical" evidence="11">
    <location>
        <begin position="6"/>
        <end position="26"/>
    </location>
</feature>
<evidence type="ECO:0000256" key="1">
    <source>
        <dbReference type="ARBA" id="ARBA00022448"/>
    </source>
</evidence>
<name>A0ABT2T9I1_9FIRM</name>
<comment type="similarity">
    <text evidence="10">Belongs to the 4Fe4S bacterial-type ferredoxin family. RnfB subfamily.</text>
</comment>
<evidence type="ECO:0000313" key="15">
    <source>
        <dbReference type="Proteomes" id="UP001652394"/>
    </source>
</evidence>
<sequence length="275" mass="28539">MSIGAIILAAVVVGGTGVFIGVFLGISGKKFAVEVDEREEAILGVLPGNNCGGCGYAGCSGLAAAIVKGEAEVGGCPVGGSEVAAKIGEIMGQAAGEQERKVAFVKCAGTCEKAKTEYEYFGIKDCIMASQMQDGGAKGCSFGCLGYGSCVKACPFDAIHIQDGIAVVDKEACKACGKCIAACPKHLIELIPYKQKTFVQCSSNDKGKALMDVCEVGCIGCRLCEKNCEAGAITVKNFLAHIDADKCTNCGVCAEKCPRKIIRSFTLLPEGRFRN</sequence>
<feature type="domain" description="4Fe-4S ferredoxin-type" evidence="12">
    <location>
        <begin position="238"/>
        <end position="267"/>
    </location>
</feature>
<feature type="binding site" evidence="10">
    <location>
        <position position="54"/>
    </location>
    <ligand>
        <name>[4Fe-4S] cluster</name>
        <dbReference type="ChEBI" id="CHEBI:49883"/>
        <label>1</label>
    </ligand>
</feature>
<keyword evidence="7 10" id="KW-0408">Iron</keyword>
<evidence type="ECO:0000256" key="6">
    <source>
        <dbReference type="ARBA" id="ARBA00022982"/>
    </source>
</evidence>
<reference evidence="14 15" key="1">
    <citation type="journal article" date="2021" name="ISME Commun">
        <title>Automated analysis of genomic sequences facilitates high-throughput and comprehensive description of bacteria.</title>
        <authorList>
            <person name="Hitch T.C.A."/>
        </authorList>
    </citation>
    <scope>NUCLEOTIDE SEQUENCE [LARGE SCALE GENOMIC DNA]</scope>
    <source>
        <strain evidence="14 15">H2_18</strain>
    </source>
</reference>
<evidence type="ECO:0000256" key="2">
    <source>
        <dbReference type="ARBA" id="ARBA00022485"/>
    </source>
</evidence>
<dbReference type="PANTHER" id="PTHR43560:SF1">
    <property type="entry name" value="ION-TRANSLOCATING OXIDOREDUCTASE COMPLEX SUBUNIT B"/>
    <property type="match status" value="1"/>
</dbReference>
<dbReference type="PROSITE" id="PS00198">
    <property type="entry name" value="4FE4S_FER_1"/>
    <property type="match status" value="1"/>
</dbReference>
<evidence type="ECO:0000256" key="3">
    <source>
        <dbReference type="ARBA" id="ARBA00022723"/>
    </source>
</evidence>